<gene>
    <name evidence="1" type="ORF">CLCOL_23190</name>
</gene>
<dbReference type="EMBL" id="LTBB01000014">
    <property type="protein sequence ID" value="KYH28049.1"/>
    <property type="molecule type" value="Genomic_DNA"/>
</dbReference>
<comment type="caution">
    <text evidence="1">The sequence shown here is derived from an EMBL/GenBank/DDBJ whole genome shotgun (WGS) entry which is preliminary data.</text>
</comment>
<keyword evidence="2" id="KW-1185">Reference proteome</keyword>
<evidence type="ECO:0000313" key="1">
    <source>
        <dbReference type="EMBL" id="KYH28049.1"/>
    </source>
</evidence>
<dbReference type="AlphaFoldDB" id="A0A151AK69"/>
<dbReference type="RefSeq" id="WP_061859113.1">
    <property type="nucleotide sequence ID" value="NZ_LTBB01000014.1"/>
</dbReference>
<proteinExistence type="predicted"/>
<sequence>MNREDFNIMSSIRIIENLKAELLCIIGDFFKLLARGSNIAQDAILECISGAIIILYILGERLGYSYEEVDEKMKNKLKIGIAEGDIIEKETKNLSKLHSHLNSKR</sequence>
<dbReference type="PATRIC" id="fig|1121305.3.peg.2322"/>
<dbReference type="Proteomes" id="UP000075374">
    <property type="component" value="Unassembled WGS sequence"/>
</dbReference>
<evidence type="ECO:0000313" key="2">
    <source>
        <dbReference type="Proteomes" id="UP000075374"/>
    </source>
</evidence>
<reference evidence="1 2" key="1">
    <citation type="submission" date="2016-02" db="EMBL/GenBank/DDBJ databases">
        <title>Genome sequence of Clostridium colicanis DSM 13634.</title>
        <authorList>
            <person name="Poehlein A."/>
            <person name="Daniel R."/>
        </authorList>
    </citation>
    <scope>NUCLEOTIDE SEQUENCE [LARGE SCALE GENOMIC DNA]</scope>
    <source>
        <strain evidence="1 2">DSM 13634</strain>
    </source>
</reference>
<dbReference type="GO" id="GO:0047429">
    <property type="term" value="F:nucleoside triphosphate diphosphatase activity"/>
    <property type="evidence" value="ECO:0007669"/>
    <property type="project" value="InterPro"/>
</dbReference>
<dbReference type="STRING" id="1121305.CLCOL_23190"/>
<dbReference type="Pfam" id="PF12643">
    <property type="entry name" value="MazG-like"/>
    <property type="match status" value="1"/>
</dbReference>
<dbReference type="InterPro" id="IPR025984">
    <property type="entry name" value="DCTPP"/>
</dbReference>
<organism evidence="1 2">
    <name type="scientific">Clostridium colicanis DSM 13634</name>
    <dbReference type="NCBI Taxonomy" id="1121305"/>
    <lineage>
        <taxon>Bacteria</taxon>
        <taxon>Bacillati</taxon>
        <taxon>Bacillota</taxon>
        <taxon>Clostridia</taxon>
        <taxon>Eubacteriales</taxon>
        <taxon>Clostridiaceae</taxon>
        <taxon>Clostridium</taxon>
    </lineage>
</organism>
<protein>
    <submittedName>
        <fullName evidence="1">MazG-like family protein</fullName>
    </submittedName>
</protein>
<dbReference type="GO" id="GO:0009143">
    <property type="term" value="P:nucleoside triphosphate catabolic process"/>
    <property type="evidence" value="ECO:0007669"/>
    <property type="project" value="InterPro"/>
</dbReference>
<accession>A0A151AK69</accession>
<name>A0A151AK69_9CLOT</name>